<evidence type="ECO:0000256" key="11">
    <source>
        <dbReference type="ARBA" id="ARBA00038408"/>
    </source>
</evidence>
<dbReference type="Gene3D" id="1.10.4030.10">
    <property type="entry name" value="Porin chaperone SurA, peptide-binding domain"/>
    <property type="match status" value="1"/>
</dbReference>
<evidence type="ECO:0000256" key="4">
    <source>
        <dbReference type="ARBA" id="ARBA00022519"/>
    </source>
</evidence>
<reference evidence="16 17" key="1">
    <citation type="submission" date="2018-04" db="EMBL/GenBank/DDBJ databases">
        <title>Genome sequencing of Gemmobacter.</title>
        <authorList>
            <person name="Yi H."/>
            <person name="Baek M.-G."/>
        </authorList>
    </citation>
    <scope>NUCLEOTIDE SEQUENCE [LARGE SCALE GENOMIC DNA]</scope>
    <source>
        <strain evidence="16 17">HYN0069</strain>
    </source>
</reference>
<evidence type="ECO:0000256" key="3">
    <source>
        <dbReference type="ARBA" id="ARBA00022475"/>
    </source>
</evidence>
<dbReference type="InterPro" id="IPR046357">
    <property type="entry name" value="PPIase_dom_sf"/>
</dbReference>
<keyword evidence="8" id="KW-0143">Chaperone</keyword>
<dbReference type="SUPFAM" id="SSF109998">
    <property type="entry name" value="Triger factor/SurA peptide-binding domain-like"/>
    <property type="match status" value="1"/>
</dbReference>
<dbReference type="OrthoDB" id="9768393at2"/>
<dbReference type="InterPro" id="IPR027304">
    <property type="entry name" value="Trigger_fact/SurA_dom_sf"/>
</dbReference>
<keyword evidence="5 14" id="KW-0812">Transmembrane</keyword>
<protein>
    <recommendedName>
        <fullName evidence="2">Parvulin-like PPIase</fullName>
    </recommendedName>
    <alternativeName>
        <fullName evidence="9">Peptidyl-prolyl cis-trans isomerase plp</fullName>
    </alternativeName>
    <alternativeName>
        <fullName evidence="12">Periplasmic chaperone PpiD</fullName>
    </alternativeName>
    <alternativeName>
        <fullName evidence="13">Periplasmic folding chaperone</fullName>
    </alternativeName>
    <alternativeName>
        <fullName evidence="10">Rotamase plp</fullName>
    </alternativeName>
</protein>
<name>A0A2S0UKL6_9RHOB</name>
<sequence>MAKQDSTDTPKKRKTGSTLVWGLLVLIMLGLGGFGVTNFGGGITSIGRVGDREIDVNEYSRALRQQVDQMSQQFGMRLTLEQARAFGLDQQVLRGLVSKAALDNETARIGISAGDATLAAEIQKMDAFKGTSGAFDRETYRFALERNNLTEAKFEEGMRADIARSVLQGAIVGGFTAPAAYTDTLAAWQGETRSFSVLPLSEADLAAPLAAPTDAELQAVYDAQIATFTRPEAKRITYAALHPETLAPTMPVDDAAVKAAYDARIAEFMVPERRLVERLVYPTEDEAKAAKARLDAGEATFEQLVGERKLALTDIDLGDVSRDDLGAAADAVFALTEPGVAGPVATDFGPALFRMNAVMAAQETTFDQAKDDLKAELQLVAARTAVSDEFEQINDILASGADLEDAAKEAGMELATLDYSAETPSEGITAFQGFRTAADALQEGDFPEAVELDDGTIVALRLDETVPPTPIPFADAKAQVTEAWKKDALAKALAARAAEIRTAVQGGASLGSFGIVSASRNMTRDGTLEGLPPDVLKAAFGMKSGDMQVLALDGFVGLVRLDEVTPATTTGEDAAALHDSIAIRARRDIAEDAFTLFSDALGLEAGIELDQTAINAINAQMQ</sequence>
<comment type="subcellular location">
    <subcellularLocation>
        <location evidence="1">Cell inner membrane</location>
        <topology evidence="1">Single-pass type II membrane protein</topology>
        <orientation evidence="1">Periplasmic side</orientation>
    </subcellularLocation>
</comment>
<feature type="domain" description="PpiC" evidence="15">
    <location>
        <begin position="252"/>
        <end position="371"/>
    </location>
</feature>
<evidence type="ECO:0000256" key="7">
    <source>
        <dbReference type="ARBA" id="ARBA00023136"/>
    </source>
</evidence>
<evidence type="ECO:0000256" key="8">
    <source>
        <dbReference type="ARBA" id="ARBA00023186"/>
    </source>
</evidence>
<evidence type="ECO:0000256" key="9">
    <source>
        <dbReference type="ARBA" id="ARBA00030642"/>
    </source>
</evidence>
<dbReference type="GO" id="GO:0005886">
    <property type="term" value="C:plasma membrane"/>
    <property type="evidence" value="ECO:0007669"/>
    <property type="project" value="UniProtKB-SubCell"/>
</dbReference>
<dbReference type="KEGG" id="geh:HYN69_07370"/>
<proteinExistence type="inferred from homology"/>
<evidence type="ECO:0000256" key="13">
    <source>
        <dbReference type="ARBA" id="ARBA00042775"/>
    </source>
</evidence>
<dbReference type="EMBL" id="CP028918">
    <property type="protein sequence ID" value="AWB48359.1"/>
    <property type="molecule type" value="Genomic_DNA"/>
</dbReference>
<dbReference type="Pfam" id="PF13624">
    <property type="entry name" value="SurA_N_3"/>
    <property type="match status" value="1"/>
</dbReference>
<evidence type="ECO:0000256" key="1">
    <source>
        <dbReference type="ARBA" id="ARBA00004382"/>
    </source>
</evidence>
<dbReference type="PANTHER" id="PTHR47529">
    <property type="entry name" value="PEPTIDYL-PROLYL CIS-TRANS ISOMERASE D"/>
    <property type="match status" value="1"/>
</dbReference>
<dbReference type="Proteomes" id="UP000244496">
    <property type="component" value="Chromosome"/>
</dbReference>
<feature type="transmembrane region" description="Helical" evidence="14">
    <location>
        <begin position="20"/>
        <end position="40"/>
    </location>
</feature>
<evidence type="ECO:0000259" key="15">
    <source>
        <dbReference type="Pfam" id="PF13145"/>
    </source>
</evidence>
<evidence type="ECO:0000256" key="12">
    <source>
        <dbReference type="ARBA" id="ARBA00040743"/>
    </source>
</evidence>
<evidence type="ECO:0000313" key="17">
    <source>
        <dbReference type="Proteomes" id="UP000244496"/>
    </source>
</evidence>
<keyword evidence="7 14" id="KW-0472">Membrane</keyword>
<organism evidence="16 17">
    <name type="scientific">Paragemmobacter aquarius</name>
    <dbReference type="NCBI Taxonomy" id="2169400"/>
    <lineage>
        <taxon>Bacteria</taxon>
        <taxon>Pseudomonadati</taxon>
        <taxon>Pseudomonadota</taxon>
        <taxon>Alphaproteobacteria</taxon>
        <taxon>Rhodobacterales</taxon>
        <taxon>Paracoccaceae</taxon>
        <taxon>Paragemmobacter</taxon>
    </lineage>
</organism>
<accession>A0A2S0UKL6</accession>
<keyword evidence="4" id="KW-0997">Cell inner membrane</keyword>
<keyword evidence="3" id="KW-1003">Cell membrane</keyword>
<dbReference type="AlphaFoldDB" id="A0A2S0UKL6"/>
<dbReference type="Pfam" id="PF13145">
    <property type="entry name" value="Rotamase_2"/>
    <property type="match status" value="1"/>
</dbReference>
<evidence type="ECO:0000256" key="6">
    <source>
        <dbReference type="ARBA" id="ARBA00022989"/>
    </source>
</evidence>
<evidence type="ECO:0000256" key="10">
    <source>
        <dbReference type="ARBA" id="ARBA00031484"/>
    </source>
</evidence>
<dbReference type="RefSeq" id="WP_108435178.1">
    <property type="nucleotide sequence ID" value="NZ_CP028918.1"/>
</dbReference>
<evidence type="ECO:0000313" key="16">
    <source>
        <dbReference type="EMBL" id="AWB48359.1"/>
    </source>
</evidence>
<dbReference type="SUPFAM" id="SSF54534">
    <property type="entry name" value="FKBP-like"/>
    <property type="match status" value="1"/>
</dbReference>
<evidence type="ECO:0000256" key="5">
    <source>
        <dbReference type="ARBA" id="ARBA00022692"/>
    </source>
</evidence>
<dbReference type="GO" id="GO:0003755">
    <property type="term" value="F:peptidyl-prolyl cis-trans isomerase activity"/>
    <property type="evidence" value="ECO:0007669"/>
    <property type="project" value="InterPro"/>
</dbReference>
<gene>
    <name evidence="16" type="ORF">HYN69_07370</name>
</gene>
<dbReference type="InterPro" id="IPR052029">
    <property type="entry name" value="PpiD_chaperone"/>
</dbReference>
<evidence type="ECO:0000256" key="2">
    <source>
        <dbReference type="ARBA" id="ARBA00018370"/>
    </source>
</evidence>
<dbReference type="Gene3D" id="3.10.50.40">
    <property type="match status" value="1"/>
</dbReference>
<dbReference type="PANTHER" id="PTHR47529:SF1">
    <property type="entry name" value="PERIPLASMIC CHAPERONE PPID"/>
    <property type="match status" value="1"/>
</dbReference>
<keyword evidence="16" id="KW-0413">Isomerase</keyword>
<evidence type="ECO:0000256" key="14">
    <source>
        <dbReference type="SAM" id="Phobius"/>
    </source>
</evidence>
<comment type="similarity">
    <text evidence="11">Belongs to the PpiD chaperone family.</text>
</comment>
<dbReference type="InterPro" id="IPR000297">
    <property type="entry name" value="PPIase_PpiC"/>
</dbReference>
<keyword evidence="6 14" id="KW-1133">Transmembrane helix</keyword>
<keyword evidence="17" id="KW-1185">Reference proteome</keyword>